<evidence type="ECO:0000256" key="1">
    <source>
        <dbReference type="SAM" id="Phobius"/>
    </source>
</evidence>
<keyword evidence="1" id="KW-1133">Transmembrane helix</keyword>
<keyword evidence="1" id="KW-0812">Transmembrane</keyword>
<feature type="transmembrane region" description="Helical" evidence="1">
    <location>
        <begin position="29"/>
        <end position="51"/>
    </location>
</feature>
<name>A0A4U0QD92_9NEIS</name>
<dbReference type="EMBL" id="SUMF01000008">
    <property type="protein sequence ID" value="TJZ73814.1"/>
    <property type="molecule type" value="Genomic_DNA"/>
</dbReference>
<dbReference type="Pfam" id="PF11346">
    <property type="entry name" value="DUF3149"/>
    <property type="match status" value="1"/>
</dbReference>
<evidence type="ECO:0000313" key="2">
    <source>
        <dbReference type="EMBL" id="TJZ73814.1"/>
    </source>
</evidence>
<protein>
    <submittedName>
        <fullName evidence="2">DUF3149 domain-containing protein</fullName>
    </submittedName>
</protein>
<sequence>MHPHASWHHSKRRCTVENTPFETLFMSDIGLLSLFTIGFIIAMAVFIGVYVRRAIRRDTLAHQQDEHPEHS</sequence>
<reference evidence="2 3" key="1">
    <citation type="submission" date="2019-04" db="EMBL/GenBank/DDBJ databases">
        <title>Chitiniphilus eburnea sp. nov., a novel chitinolytic bacterium isolated from aquaculture sludge.</title>
        <authorList>
            <person name="Sheng M."/>
        </authorList>
    </citation>
    <scope>NUCLEOTIDE SEQUENCE [LARGE SCALE GENOMIC DNA]</scope>
    <source>
        <strain evidence="2 3">HX-2-15</strain>
    </source>
</reference>
<comment type="caution">
    <text evidence="2">The sequence shown here is derived from an EMBL/GenBank/DDBJ whole genome shotgun (WGS) entry which is preliminary data.</text>
</comment>
<dbReference type="Proteomes" id="UP000310016">
    <property type="component" value="Unassembled WGS sequence"/>
</dbReference>
<evidence type="ECO:0000313" key="3">
    <source>
        <dbReference type="Proteomes" id="UP000310016"/>
    </source>
</evidence>
<dbReference type="OrthoDB" id="8594755at2"/>
<dbReference type="InterPro" id="IPR021494">
    <property type="entry name" value="DUF3149"/>
</dbReference>
<keyword evidence="3" id="KW-1185">Reference proteome</keyword>
<proteinExistence type="predicted"/>
<gene>
    <name evidence="2" type="ORF">FAZ21_09345</name>
</gene>
<keyword evidence="1" id="KW-0472">Membrane</keyword>
<accession>A0A4U0QD92</accession>
<organism evidence="2 3">
    <name type="scientific">Chitiniphilus eburneus</name>
    <dbReference type="NCBI Taxonomy" id="2571148"/>
    <lineage>
        <taxon>Bacteria</taxon>
        <taxon>Pseudomonadati</taxon>
        <taxon>Pseudomonadota</taxon>
        <taxon>Betaproteobacteria</taxon>
        <taxon>Neisseriales</taxon>
        <taxon>Chitinibacteraceae</taxon>
        <taxon>Chitiniphilus</taxon>
    </lineage>
</organism>
<dbReference type="AlphaFoldDB" id="A0A4U0QD92"/>